<comment type="caution">
    <text evidence="9">The sequence shown here is derived from an EMBL/GenBank/DDBJ whole genome shotgun (WGS) entry which is preliminary data.</text>
</comment>
<reference evidence="9 10" key="1">
    <citation type="submission" date="2021-06" db="EMBL/GenBank/DDBJ databases">
        <authorList>
            <person name="Criscuolo A."/>
        </authorList>
    </citation>
    <scope>NUCLEOTIDE SEQUENCE [LARGE SCALE GENOMIC DNA]</scope>
    <source>
        <strain evidence="10">CIP 111802</strain>
    </source>
</reference>
<gene>
    <name evidence="9" type="primary">pknD_2</name>
    <name evidence="9" type="ORF">PAECIP111802_03670</name>
</gene>
<evidence type="ECO:0000256" key="5">
    <source>
        <dbReference type="ARBA" id="ARBA00022777"/>
    </source>
</evidence>
<comment type="similarity">
    <text evidence="1">Belongs to the protein kinase superfamily. NEK Ser/Thr protein kinase family. NIMA subfamily.</text>
</comment>
<keyword evidence="4 7" id="KW-0547">Nucleotide-binding</keyword>
<sequence length="573" mass="62654">MSNRNVSGGGLGNGEVLAGRYRIVSVIGSGGMSRVLLAEDMKLEGKRWAVKEMYAGDDRSERNGEEAALRRRMLLAEADTMSRLSHPNLPDIVDVFPVNAEGYLYLVMDYIEGETLLKRFEREGRRMAAEQVAKVALQLCELLDYLHTLQPEPIVHRDLKPSNLMLDPSGHVRLIDFGTARRYKAGRDADTVALGTVGFAAPEQYDGRQSDPRTDLYGLGALMYFLLTGGAYYTAAGQQPREAAALPEGLAPLVLRLLRASPGERYASAREAGEALRRWLGSRQPPQAAAPGAAWTPPLLVAVGALYPGAGATFAALALARLLHDHGVPHAVIEPPTAGAELAALLFAAKNAPPGYRCYNASAAVPDNGGQRHDERAWIEGHTLWMPAEEAAPQQQASGETAAYDSAYWFKQLHAIRRPVLIADIGAAWEHPAVTGLLEAATDIVYAVDPQLHKLELAATRHRLQQLGEWSRTPGRRLHCFANKRPRSAQAAVWLQLLPQPPACTLPAVDAVSIAEAGWIGRLPHDVPAVRQSLRQAMQPWLKTWLRDNAVSFPKKQRSERPGLATKLRNIFQ</sequence>
<dbReference type="InterPro" id="IPR000719">
    <property type="entry name" value="Prot_kinase_dom"/>
</dbReference>
<evidence type="ECO:0000256" key="7">
    <source>
        <dbReference type="PROSITE-ProRule" id="PRU10141"/>
    </source>
</evidence>
<evidence type="ECO:0000256" key="6">
    <source>
        <dbReference type="ARBA" id="ARBA00022840"/>
    </source>
</evidence>
<evidence type="ECO:0000259" key="8">
    <source>
        <dbReference type="PROSITE" id="PS50011"/>
    </source>
</evidence>
<dbReference type="InterPro" id="IPR008271">
    <property type="entry name" value="Ser/Thr_kinase_AS"/>
</dbReference>
<evidence type="ECO:0000256" key="3">
    <source>
        <dbReference type="ARBA" id="ARBA00022679"/>
    </source>
</evidence>
<dbReference type="SMART" id="SM00220">
    <property type="entry name" value="S_TKc"/>
    <property type="match status" value="1"/>
</dbReference>
<dbReference type="PROSITE" id="PS50011">
    <property type="entry name" value="PROTEIN_KINASE_DOM"/>
    <property type="match status" value="1"/>
</dbReference>
<dbReference type="PROSITE" id="PS00108">
    <property type="entry name" value="PROTEIN_KINASE_ST"/>
    <property type="match status" value="1"/>
</dbReference>
<name>A0ABM8VJX1_9BACL</name>
<dbReference type="PROSITE" id="PS00107">
    <property type="entry name" value="PROTEIN_KINASE_ATP"/>
    <property type="match status" value="1"/>
</dbReference>
<keyword evidence="5 9" id="KW-0418">Kinase</keyword>
<dbReference type="PANTHER" id="PTHR43671">
    <property type="entry name" value="SERINE/THREONINE-PROTEIN KINASE NEK"/>
    <property type="match status" value="1"/>
</dbReference>
<dbReference type="Pfam" id="PF00069">
    <property type="entry name" value="Pkinase"/>
    <property type="match status" value="1"/>
</dbReference>
<evidence type="ECO:0000313" key="9">
    <source>
        <dbReference type="EMBL" id="CAG7646148.1"/>
    </source>
</evidence>
<proteinExistence type="inferred from homology"/>
<keyword evidence="3 9" id="KW-0808">Transferase</keyword>
<dbReference type="Proteomes" id="UP000730618">
    <property type="component" value="Unassembled WGS sequence"/>
</dbReference>
<keyword evidence="6 7" id="KW-0067">ATP-binding</keyword>
<feature type="binding site" evidence="7">
    <location>
        <position position="51"/>
    </location>
    <ligand>
        <name>ATP</name>
        <dbReference type="ChEBI" id="CHEBI:30616"/>
    </ligand>
</feature>
<evidence type="ECO:0000256" key="1">
    <source>
        <dbReference type="ARBA" id="ARBA00010886"/>
    </source>
</evidence>
<evidence type="ECO:0000313" key="10">
    <source>
        <dbReference type="Proteomes" id="UP000730618"/>
    </source>
</evidence>
<evidence type="ECO:0000256" key="4">
    <source>
        <dbReference type="ARBA" id="ARBA00022741"/>
    </source>
</evidence>
<feature type="domain" description="Protein kinase" evidence="8">
    <location>
        <begin position="21"/>
        <end position="280"/>
    </location>
</feature>
<dbReference type="InterPro" id="IPR050660">
    <property type="entry name" value="NEK_Ser/Thr_kinase"/>
</dbReference>
<dbReference type="CDD" id="cd14014">
    <property type="entry name" value="STKc_PknB_like"/>
    <property type="match status" value="1"/>
</dbReference>
<dbReference type="EC" id="2.7.11.1" evidence="2"/>
<evidence type="ECO:0000256" key="2">
    <source>
        <dbReference type="ARBA" id="ARBA00012513"/>
    </source>
</evidence>
<dbReference type="InterPro" id="IPR017441">
    <property type="entry name" value="Protein_kinase_ATP_BS"/>
</dbReference>
<dbReference type="GO" id="GO:0004674">
    <property type="term" value="F:protein serine/threonine kinase activity"/>
    <property type="evidence" value="ECO:0007669"/>
    <property type="project" value="UniProtKB-EC"/>
</dbReference>
<organism evidence="9 10">
    <name type="scientific">Paenibacillus allorhizosphaerae</name>
    <dbReference type="NCBI Taxonomy" id="2849866"/>
    <lineage>
        <taxon>Bacteria</taxon>
        <taxon>Bacillati</taxon>
        <taxon>Bacillota</taxon>
        <taxon>Bacilli</taxon>
        <taxon>Bacillales</taxon>
        <taxon>Paenibacillaceae</taxon>
        <taxon>Paenibacillus</taxon>
    </lineage>
</organism>
<dbReference type="PANTHER" id="PTHR43671:SF13">
    <property type="entry name" value="SERINE_THREONINE-PROTEIN KINASE NEK2"/>
    <property type="match status" value="1"/>
</dbReference>
<protein>
    <recommendedName>
        <fullName evidence="2">non-specific serine/threonine protein kinase</fullName>
        <ecNumber evidence="2">2.7.11.1</ecNumber>
    </recommendedName>
</protein>
<keyword evidence="10" id="KW-1185">Reference proteome</keyword>
<dbReference type="RefSeq" id="WP_218099975.1">
    <property type="nucleotide sequence ID" value="NZ_CAJVCE010000010.1"/>
</dbReference>
<accession>A0ABM8VJX1</accession>
<dbReference type="EMBL" id="CAJVCE010000010">
    <property type="protein sequence ID" value="CAG7646148.1"/>
    <property type="molecule type" value="Genomic_DNA"/>
</dbReference>